<evidence type="ECO:0000256" key="3">
    <source>
        <dbReference type="ARBA" id="ARBA00022692"/>
    </source>
</evidence>
<comment type="similarity">
    <text evidence="2">Belongs to the peptidase S54 family.</text>
</comment>
<dbReference type="Proteomes" id="UP000297245">
    <property type="component" value="Unassembled WGS sequence"/>
</dbReference>
<dbReference type="Gene3D" id="1.20.1540.10">
    <property type="entry name" value="Rhomboid-like"/>
    <property type="match status" value="1"/>
</dbReference>
<evidence type="ECO:0000256" key="1">
    <source>
        <dbReference type="ARBA" id="ARBA00004141"/>
    </source>
</evidence>
<dbReference type="SUPFAM" id="SSF144091">
    <property type="entry name" value="Rhomboid-like"/>
    <property type="match status" value="1"/>
</dbReference>
<evidence type="ECO:0000259" key="8">
    <source>
        <dbReference type="Pfam" id="PF01694"/>
    </source>
</evidence>
<evidence type="ECO:0000313" key="9">
    <source>
        <dbReference type="EMBL" id="THU80521.1"/>
    </source>
</evidence>
<accession>A0A4S8KXF2</accession>
<dbReference type="InterPro" id="IPR035952">
    <property type="entry name" value="Rhomboid-like_sf"/>
</dbReference>
<feature type="compositionally biased region" description="Low complexity" evidence="7">
    <location>
        <begin position="42"/>
        <end position="55"/>
    </location>
</feature>
<comment type="subcellular location">
    <subcellularLocation>
        <location evidence="1">Membrane</location>
        <topology evidence="1">Multi-pass membrane protein</topology>
    </subcellularLocation>
</comment>
<sequence length="441" mass="49318">MLRAPPRLWSLSCRYPQPKCSRPFSSHSFLRFPRSTGRLNESTSGSRSSASGAHTTFEESGTSFASKLGRPSVRRQVLFFLFGSSTAFLYAAWRTDLETSLVLERLRSQAHIWNFQTITNRDLIKFQQVELITKLRNQYAYVTSEVPKVLRSWMSLLYLSIFQPYADASEGRRLCWKICLLNAGIWVMWKFRRMQPIMARNFAHNPLSGLSFTLLTSMFSHQGFFHLALNCLALESFGSAAYTYLQKSQNHQHPEQLESTSIHHFMGFFLSAGMFSGLFSHIMSVKFKYPRLIANLSSPANIPKFTDTWASAVASASSAAKTSPKGSYLWRSAPSTATKVSSELPSSLGASGAIYACVTMTALAFPSAQISLVVPPSYPIDIQTGVAGLLLIDVIGALRGWRLIDHWAHLGGAAFGAAYWTFGPEFWSRLRRQPKQEEPSS</sequence>
<dbReference type="PANTHER" id="PTHR43731">
    <property type="entry name" value="RHOMBOID PROTEASE"/>
    <property type="match status" value="1"/>
</dbReference>
<dbReference type="InterPro" id="IPR022764">
    <property type="entry name" value="Peptidase_S54_rhomboid_dom"/>
</dbReference>
<keyword evidence="10" id="KW-1185">Reference proteome</keyword>
<dbReference type="AlphaFoldDB" id="A0A4S8KXF2"/>
<protein>
    <recommendedName>
        <fullName evidence="8">Peptidase S54 rhomboid domain-containing protein</fullName>
    </recommendedName>
</protein>
<evidence type="ECO:0000256" key="4">
    <source>
        <dbReference type="ARBA" id="ARBA00022801"/>
    </source>
</evidence>
<feature type="domain" description="Peptidase S54 rhomboid" evidence="8">
    <location>
        <begin position="341"/>
        <end position="420"/>
    </location>
</feature>
<gene>
    <name evidence="9" type="ORF">K435DRAFT_496727</name>
</gene>
<organism evidence="9 10">
    <name type="scientific">Dendrothele bispora (strain CBS 962.96)</name>
    <dbReference type="NCBI Taxonomy" id="1314807"/>
    <lineage>
        <taxon>Eukaryota</taxon>
        <taxon>Fungi</taxon>
        <taxon>Dikarya</taxon>
        <taxon>Basidiomycota</taxon>
        <taxon>Agaricomycotina</taxon>
        <taxon>Agaricomycetes</taxon>
        <taxon>Agaricomycetidae</taxon>
        <taxon>Agaricales</taxon>
        <taxon>Agaricales incertae sedis</taxon>
        <taxon>Dendrothele</taxon>
    </lineage>
</organism>
<evidence type="ECO:0000256" key="7">
    <source>
        <dbReference type="SAM" id="MobiDB-lite"/>
    </source>
</evidence>
<dbReference type="GO" id="GO:0006465">
    <property type="term" value="P:signal peptide processing"/>
    <property type="evidence" value="ECO:0007669"/>
    <property type="project" value="TreeGrafter"/>
</dbReference>
<evidence type="ECO:0000256" key="2">
    <source>
        <dbReference type="ARBA" id="ARBA00009045"/>
    </source>
</evidence>
<dbReference type="EMBL" id="ML179895">
    <property type="protein sequence ID" value="THU80521.1"/>
    <property type="molecule type" value="Genomic_DNA"/>
</dbReference>
<dbReference type="Pfam" id="PF01694">
    <property type="entry name" value="Rhomboid"/>
    <property type="match status" value="1"/>
</dbReference>
<evidence type="ECO:0000313" key="10">
    <source>
        <dbReference type="Proteomes" id="UP000297245"/>
    </source>
</evidence>
<keyword evidence="3" id="KW-0812">Transmembrane</keyword>
<dbReference type="InterPro" id="IPR050925">
    <property type="entry name" value="Rhomboid_protease_S54"/>
</dbReference>
<reference evidence="9 10" key="1">
    <citation type="journal article" date="2019" name="Nat. Ecol. Evol.">
        <title>Megaphylogeny resolves global patterns of mushroom evolution.</title>
        <authorList>
            <person name="Varga T."/>
            <person name="Krizsan K."/>
            <person name="Foldi C."/>
            <person name="Dima B."/>
            <person name="Sanchez-Garcia M."/>
            <person name="Sanchez-Ramirez S."/>
            <person name="Szollosi G.J."/>
            <person name="Szarkandi J.G."/>
            <person name="Papp V."/>
            <person name="Albert L."/>
            <person name="Andreopoulos W."/>
            <person name="Angelini C."/>
            <person name="Antonin V."/>
            <person name="Barry K.W."/>
            <person name="Bougher N.L."/>
            <person name="Buchanan P."/>
            <person name="Buyck B."/>
            <person name="Bense V."/>
            <person name="Catcheside P."/>
            <person name="Chovatia M."/>
            <person name="Cooper J."/>
            <person name="Damon W."/>
            <person name="Desjardin D."/>
            <person name="Finy P."/>
            <person name="Geml J."/>
            <person name="Haridas S."/>
            <person name="Hughes K."/>
            <person name="Justo A."/>
            <person name="Karasinski D."/>
            <person name="Kautmanova I."/>
            <person name="Kiss B."/>
            <person name="Kocsube S."/>
            <person name="Kotiranta H."/>
            <person name="LaButti K.M."/>
            <person name="Lechner B.E."/>
            <person name="Liimatainen K."/>
            <person name="Lipzen A."/>
            <person name="Lukacs Z."/>
            <person name="Mihaltcheva S."/>
            <person name="Morgado L.N."/>
            <person name="Niskanen T."/>
            <person name="Noordeloos M.E."/>
            <person name="Ohm R.A."/>
            <person name="Ortiz-Santana B."/>
            <person name="Ovrebo C."/>
            <person name="Racz N."/>
            <person name="Riley R."/>
            <person name="Savchenko A."/>
            <person name="Shiryaev A."/>
            <person name="Soop K."/>
            <person name="Spirin V."/>
            <person name="Szebenyi C."/>
            <person name="Tomsovsky M."/>
            <person name="Tulloss R.E."/>
            <person name="Uehling J."/>
            <person name="Grigoriev I.V."/>
            <person name="Vagvolgyi C."/>
            <person name="Papp T."/>
            <person name="Martin F.M."/>
            <person name="Miettinen O."/>
            <person name="Hibbett D.S."/>
            <person name="Nagy L.G."/>
        </authorList>
    </citation>
    <scope>NUCLEOTIDE SEQUENCE [LARGE SCALE GENOMIC DNA]</scope>
    <source>
        <strain evidence="9 10">CBS 962.96</strain>
    </source>
</reference>
<evidence type="ECO:0000256" key="5">
    <source>
        <dbReference type="ARBA" id="ARBA00022989"/>
    </source>
</evidence>
<keyword evidence="4" id="KW-0378">Hydrolase</keyword>
<dbReference type="GO" id="GO:0004252">
    <property type="term" value="F:serine-type endopeptidase activity"/>
    <property type="evidence" value="ECO:0007669"/>
    <property type="project" value="InterPro"/>
</dbReference>
<feature type="region of interest" description="Disordered" evidence="7">
    <location>
        <begin position="35"/>
        <end position="55"/>
    </location>
</feature>
<keyword evidence="6" id="KW-0472">Membrane</keyword>
<evidence type="ECO:0000256" key="6">
    <source>
        <dbReference type="ARBA" id="ARBA00023136"/>
    </source>
</evidence>
<dbReference type="GO" id="GO:0016020">
    <property type="term" value="C:membrane"/>
    <property type="evidence" value="ECO:0007669"/>
    <property type="project" value="UniProtKB-SubCell"/>
</dbReference>
<keyword evidence="5" id="KW-1133">Transmembrane helix</keyword>
<name>A0A4S8KXF2_DENBC</name>
<proteinExistence type="inferred from homology"/>
<dbReference type="OrthoDB" id="10260614at2759"/>
<dbReference type="PANTHER" id="PTHR43731:SF14">
    <property type="entry name" value="PRESENILIN-ASSOCIATED RHOMBOID-LIKE PROTEIN, MITOCHONDRIAL"/>
    <property type="match status" value="1"/>
</dbReference>